<evidence type="ECO:0000256" key="3">
    <source>
        <dbReference type="ARBA" id="ARBA00004496"/>
    </source>
</evidence>
<evidence type="ECO:0000256" key="16">
    <source>
        <dbReference type="SAM" id="Phobius"/>
    </source>
</evidence>
<evidence type="ECO:0000256" key="12">
    <source>
        <dbReference type="ARBA" id="ARBA00023012"/>
    </source>
</evidence>
<dbReference type="InterPro" id="IPR005467">
    <property type="entry name" value="His_kinase_dom"/>
</dbReference>
<dbReference type="Proteomes" id="UP000291933">
    <property type="component" value="Unassembled WGS sequence"/>
</dbReference>
<evidence type="ECO:0000256" key="14">
    <source>
        <dbReference type="ARBA" id="ARBA00024827"/>
    </source>
</evidence>
<keyword evidence="7" id="KW-0963">Cytoplasm</keyword>
<keyword evidence="11" id="KW-0408">Iron</keyword>
<dbReference type="PANTHER" id="PTHR24421">
    <property type="entry name" value="NITRATE/NITRITE SENSOR PROTEIN NARX-RELATED"/>
    <property type="match status" value="1"/>
</dbReference>
<evidence type="ECO:0000256" key="5">
    <source>
        <dbReference type="ARBA" id="ARBA00017322"/>
    </source>
</evidence>
<dbReference type="InterPro" id="IPR003594">
    <property type="entry name" value="HATPase_dom"/>
</dbReference>
<dbReference type="CDD" id="cd16917">
    <property type="entry name" value="HATPase_UhpB-NarQ-NarX-like"/>
    <property type="match status" value="1"/>
</dbReference>
<dbReference type="Pfam" id="PF02518">
    <property type="entry name" value="HATPase_c"/>
    <property type="match status" value="1"/>
</dbReference>
<evidence type="ECO:0000256" key="8">
    <source>
        <dbReference type="ARBA" id="ARBA00022679"/>
    </source>
</evidence>
<evidence type="ECO:0000256" key="7">
    <source>
        <dbReference type="ARBA" id="ARBA00022490"/>
    </source>
</evidence>
<proteinExistence type="predicted"/>
<evidence type="ECO:0000256" key="1">
    <source>
        <dbReference type="ARBA" id="ARBA00000085"/>
    </source>
</evidence>
<dbReference type="PIRSF" id="PIRSF037434">
    <property type="entry name" value="STHK_ChrS"/>
    <property type="match status" value="1"/>
</dbReference>
<dbReference type="AlphaFoldDB" id="A0A4Q9KPD2"/>
<dbReference type="GO" id="GO:0046872">
    <property type="term" value="F:metal ion binding"/>
    <property type="evidence" value="ECO:0007669"/>
    <property type="project" value="UniProtKB-KW"/>
</dbReference>
<feature type="transmembrane region" description="Helical" evidence="16">
    <location>
        <begin position="106"/>
        <end position="125"/>
    </location>
</feature>
<evidence type="ECO:0000256" key="9">
    <source>
        <dbReference type="ARBA" id="ARBA00022723"/>
    </source>
</evidence>
<keyword evidence="10 18" id="KW-0418">Kinase</keyword>
<dbReference type="PRINTS" id="PR00344">
    <property type="entry name" value="BCTRLSENSOR"/>
</dbReference>
<evidence type="ECO:0000256" key="11">
    <source>
        <dbReference type="ARBA" id="ARBA00023004"/>
    </source>
</evidence>
<feature type="transmembrane region" description="Helical" evidence="16">
    <location>
        <begin position="43"/>
        <end position="61"/>
    </location>
</feature>
<comment type="cofactor">
    <cofactor evidence="2">
        <name>[4Fe-4S] cluster</name>
        <dbReference type="ChEBI" id="CHEBI:49883"/>
    </cofactor>
</comment>
<dbReference type="GO" id="GO:0016020">
    <property type="term" value="C:membrane"/>
    <property type="evidence" value="ECO:0007669"/>
    <property type="project" value="InterPro"/>
</dbReference>
<evidence type="ECO:0000256" key="13">
    <source>
        <dbReference type="ARBA" id="ARBA00023014"/>
    </source>
</evidence>
<feature type="transmembrane region" description="Helical" evidence="16">
    <location>
        <begin position="132"/>
        <end position="154"/>
    </location>
</feature>
<dbReference type="InterPro" id="IPR036890">
    <property type="entry name" value="HATPase_C_sf"/>
</dbReference>
<dbReference type="InterPro" id="IPR050482">
    <property type="entry name" value="Sensor_HK_TwoCompSys"/>
</dbReference>
<dbReference type="GO" id="GO:0005737">
    <property type="term" value="C:cytoplasm"/>
    <property type="evidence" value="ECO:0007669"/>
    <property type="project" value="UniProtKB-SubCell"/>
</dbReference>
<keyword evidence="19" id="KW-1185">Reference proteome</keyword>
<dbReference type="InterPro" id="IPR017205">
    <property type="entry name" value="Sig_transdc_His_kinase_ChrS"/>
</dbReference>
<dbReference type="GO" id="GO:0046983">
    <property type="term" value="F:protein dimerization activity"/>
    <property type="evidence" value="ECO:0007669"/>
    <property type="project" value="InterPro"/>
</dbReference>
<feature type="domain" description="Histidine kinase" evidence="17">
    <location>
        <begin position="276"/>
        <end position="394"/>
    </location>
</feature>
<dbReference type="EMBL" id="SDMR01000002">
    <property type="protein sequence ID" value="TBT95870.1"/>
    <property type="molecule type" value="Genomic_DNA"/>
</dbReference>
<accession>A0A4Q9KPD2</accession>
<evidence type="ECO:0000313" key="18">
    <source>
        <dbReference type="EMBL" id="TBT95870.1"/>
    </source>
</evidence>
<reference evidence="18 19" key="1">
    <citation type="submission" date="2019-01" db="EMBL/GenBank/DDBJ databases">
        <title>Lactibacter flavus gen. nov., sp. nov., a novel bacterium of the family Propionibacteriaceae isolated from raw milk and dairy products.</title>
        <authorList>
            <person name="Huptas C."/>
            <person name="Wenning M."/>
            <person name="Breitenwieser F."/>
            <person name="Doll E."/>
            <person name="Von Neubeck M."/>
            <person name="Busse H.-J."/>
            <person name="Scherer S."/>
        </authorList>
    </citation>
    <scope>NUCLEOTIDE SEQUENCE [LARGE SCALE GENOMIC DNA]</scope>
    <source>
        <strain evidence="18 19">DSM 22130</strain>
    </source>
</reference>
<dbReference type="Gene3D" id="1.20.5.1930">
    <property type="match status" value="1"/>
</dbReference>
<feature type="transmembrane region" description="Helical" evidence="16">
    <location>
        <begin position="12"/>
        <end position="37"/>
    </location>
</feature>
<comment type="function">
    <text evidence="14">Member of the two-component regulatory system NreB/NreC involved in the control of dissimilatory nitrate/nitrite reduction in response to oxygen. NreB functions as a direct oxygen sensor histidine kinase which is autophosphorylated, in the absence of oxygen, probably at the conserved histidine residue, and transfers its phosphate group probably to a conserved aspartate residue of NreC. NreB/NreC activates the expression of the nitrate (narGHJI) and nitrite (nir) reductase operons, as well as the putative nitrate transporter gene narT.</text>
</comment>
<name>A0A4Q9KPD2_PROTD</name>
<dbReference type="OrthoDB" id="144293at2"/>
<comment type="subcellular location">
    <subcellularLocation>
        <location evidence="3">Cytoplasm</location>
    </subcellularLocation>
</comment>
<keyword evidence="16" id="KW-0472">Membrane</keyword>
<dbReference type="SUPFAM" id="SSF55874">
    <property type="entry name" value="ATPase domain of HSP90 chaperone/DNA topoisomerase II/histidine kinase"/>
    <property type="match status" value="1"/>
</dbReference>
<feature type="transmembrane region" description="Helical" evidence="16">
    <location>
        <begin position="73"/>
        <end position="100"/>
    </location>
</feature>
<evidence type="ECO:0000256" key="2">
    <source>
        <dbReference type="ARBA" id="ARBA00001966"/>
    </source>
</evidence>
<keyword evidence="16" id="KW-0812">Transmembrane</keyword>
<keyword evidence="8" id="KW-0808">Transferase</keyword>
<keyword evidence="16" id="KW-1133">Transmembrane helix</keyword>
<keyword evidence="9" id="KW-0479">Metal-binding</keyword>
<evidence type="ECO:0000259" key="17">
    <source>
        <dbReference type="PROSITE" id="PS50109"/>
    </source>
</evidence>
<evidence type="ECO:0000256" key="6">
    <source>
        <dbReference type="ARBA" id="ARBA00022485"/>
    </source>
</evidence>
<dbReference type="GO" id="GO:0000155">
    <property type="term" value="F:phosphorelay sensor kinase activity"/>
    <property type="evidence" value="ECO:0007669"/>
    <property type="project" value="InterPro"/>
</dbReference>
<dbReference type="Pfam" id="PF07730">
    <property type="entry name" value="HisKA_3"/>
    <property type="match status" value="1"/>
</dbReference>
<keyword evidence="12" id="KW-0902">Two-component regulatory system</keyword>
<dbReference type="SMART" id="SM00387">
    <property type="entry name" value="HATPase_c"/>
    <property type="match status" value="1"/>
</dbReference>
<evidence type="ECO:0000256" key="4">
    <source>
        <dbReference type="ARBA" id="ARBA00012438"/>
    </source>
</evidence>
<keyword evidence="13" id="KW-0411">Iron-sulfur</keyword>
<evidence type="ECO:0000313" key="19">
    <source>
        <dbReference type="Proteomes" id="UP000291933"/>
    </source>
</evidence>
<comment type="caution">
    <text evidence="18">The sequence shown here is derived from an EMBL/GenBank/DDBJ whole genome shotgun (WGS) entry which is preliminary data.</text>
</comment>
<dbReference type="EC" id="2.7.13.3" evidence="4"/>
<comment type="catalytic activity">
    <reaction evidence="1">
        <text>ATP + protein L-histidine = ADP + protein N-phospho-L-histidine.</text>
        <dbReference type="EC" id="2.7.13.3"/>
    </reaction>
</comment>
<gene>
    <name evidence="18" type="ORF">ET996_02520</name>
</gene>
<dbReference type="InterPro" id="IPR011712">
    <property type="entry name" value="Sig_transdc_His_kin_sub3_dim/P"/>
</dbReference>
<evidence type="ECO:0000256" key="10">
    <source>
        <dbReference type="ARBA" id="ARBA00022777"/>
    </source>
</evidence>
<keyword evidence="6" id="KW-0004">4Fe-4S</keyword>
<dbReference type="GO" id="GO:0051539">
    <property type="term" value="F:4 iron, 4 sulfur cluster binding"/>
    <property type="evidence" value="ECO:0007669"/>
    <property type="project" value="UniProtKB-KW"/>
</dbReference>
<dbReference type="PROSITE" id="PS50109">
    <property type="entry name" value="HIS_KIN"/>
    <property type="match status" value="1"/>
</dbReference>
<evidence type="ECO:0000256" key="15">
    <source>
        <dbReference type="ARBA" id="ARBA00030800"/>
    </source>
</evidence>
<dbReference type="Gene3D" id="3.30.565.10">
    <property type="entry name" value="Histidine kinase-like ATPase, C-terminal domain"/>
    <property type="match status" value="1"/>
</dbReference>
<dbReference type="InterPro" id="IPR004358">
    <property type="entry name" value="Sig_transdc_His_kin-like_C"/>
</dbReference>
<sequence length="398" mass="40719">MPDAVRHATRSAALTALEIGQSVLVVVLLALAAASSARTGSSLAPVAAVAAGALFVGGLVVHRRLGARGRVVWVLLVLAAVHGLTLLSPDFSWVAFPVWLAMGQLLPLPLALSVGAVSVTLVVLAQGPTTTAGVVGPLVGAVVALGLSRGVVLIEAEARRSRALLASVLKAQAETDRLSAEVAEAQRLAGVQAERARLAADLHDTLAQGFSSIVMLARAGQKQPDAAGSASALAGIERAALENLAEVRSVVYALAPEDLSGSGLRAPLARLADRLRQTGLEVHLDIDPDLPRLDTGTEVALLRAAQGLLANVETHAAASQVHVSLVAAQDEVRIDVVDDGRGFDPSQVSGEPTLAGGYGLRALRERLGVLGGGLEIESAPGEGTAMSAHLPLSRRVTP</sequence>
<protein>
    <recommendedName>
        <fullName evidence="5">Oxygen sensor histidine kinase NreB</fullName>
        <ecNumber evidence="4">2.7.13.3</ecNumber>
    </recommendedName>
    <alternativeName>
        <fullName evidence="15">Nitrogen regulation protein B</fullName>
    </alternativeName>
</protein>
<dbReference type="RefSeq" id="WP_131170985.1">
    <property type="nucleotide sequence ID" value="NZ_FXTL01000002.1"/>
</dbReference>
<organism evidence="18 19">
    <name type="scientific">Propioniciclava tarda</name>
    <dbReference type="NCBI Taxonomy" id="433330"/>
    <lineage>
        <taxon>Bacteria</taxon>
        <taxon>Bacillati</taxon>
        <taxon>Actinomycetota</taxon>
        <taxon>Actinomycetes</taxon>
        <taxon>Propionibacteriales</taxon>
        <taxon>Propionibacteriaceae</taxon>
        <taxon>Propioniciclava</taxon>
    </lineage>
</organism>